<dbReference type="Gene3D" id="3.40.50.300">
    <property type="entry name" value="P-loop containing nucleotide triphosphate hydrolases"/>
    <property type="match status" value="1"/>
</dbReference>
<protein>
    <submittedName>
        <fullName evidence="6">P-loop containing nucleoside triphosphate hydrolase protein</fullName>
    </submittedName>
</protein>
<evidence type="ECO:0000256" key="1">
    <source>
        <dbReference type="ARBA" id="ARBA00007249"/>
    </source>
</evidence>
<dbReference type="Pfam" id="PF00009">
    <property type="entry name" value="GTP_EFTU"/>
    <property type="match status" value="1"/>
</dbReference>
<accession>A0A9P9ETK8</accession>
<dbReference type="EMBL" id="JAGMUU010000010">
    <property type="protein sequence ID" value="KAH7144383.1"/>
    <property type="molecule type" value="Genomic_DNA"/>
</dbReference>
<dbReference type="Pfam" id="PF03144">
    <property type="entry name" value="GTP_EFTU_D2"/>
    <property type="match status" value="1"/>
</dbReference>
<dbReference type="InterPro" id="IPR000795">
    <property type="entry name" value="T_Tr_GTP-bd_dom"/>
</dbReference>
<dbReference type="PROSITE" id="PS51722">
    <property type="entry name" value="G_TR_2"/>
    <property type="match status" value="1"/>
</dbReference>
<feature type="domain" description="Tr-type G" evidence="5">
    <location>
        <begin position="189"/>
        <end position="422"/>
    </location>
</feature>
<dbReference type="InterPro" id="IPR050055">
    <property type="entry name" value="EF-Tu_GTPase"/>
</dbReference>
<proteinExistence type="inferred from homology"/>
<dbReference type="GO" id="GO:0003924">
    <property type="term" value="F:GTPase activity"/>
    <property type="evidence" value="ECO:0007669"/>
    <property type="project" value="InterPro"/>
</dbReference>
<feature type="compositionally biased region" description="Basic and acidic residues" evidence="4">
    <location>
        <begin position="614"/>
        <end position="628"/>
    </location>
</feature>
<evidence type="ECO:0000256" key="4">
    <source>
        <dbReference type="SAM" id="MobiDB-lite"/>
    </source>
</evidence>
<dbReference type="SUPFAM" id="SSF50465">
    <property type="entry name" value="EF-Tu/eEF-1alpha/eIF2-gamma C-terminal domain"/>
    <property type="match status" value="1"/>
</dbReference>
<dbReference type="SUPFAM" id="SSF50447">
    <property type="entry name" value="Translation proteins"/>
    <property type="match status" value="1"/>
</dbReference>
<dbReference type="SUPFAM" id="SSF52540">
    <property type="entry name" value="P-loop containing nucleoside triphosphate hydrolases"/>
    <property type="match status" value="1"/>
</dbReference>
<dbReference type="Gene3D" id="2.40.30.10">
    <property type="entry name" value="Translation factors"/>
    <property type="match status" value="2"/>
</dbReference>
<organism evidence="6 7">
    <name type="scientific">Dactylonectria estremocensis</name>
    <dbReference type="NCBI Taxonomy" id="1079267"/>
    <lineage>
        <taxon>Eukaryota</taxon>
        <taxon>Fungi</taxon>
        <taxon>Dikarya</taxon>
        <taxon>Ascomycota</taxon>
        <taxon>Pezizomycotina</taxon>
        <taxon>Sordariomycetes</taxon>
        <taxon>Hypocreomycetidae</taxon>
        <taxon>Hypocreales</taxon>
        <taxon>Nectriaceae</taxon>
        <taxon>Dactylonectria</taxon>
    </lineage>
</organism>
<dbReference type="CDD" id="cd03694">
    <property type="entry name" value="GTPBP_II"/>
    <property type="match status" value="1"/>
</dbReference>
<dbReference type="InterPro" id="IPR035531">
    <property type="entry name" value="GTPBP1-like"/>
</dbReference>
<dbReference type="GO" id="GO:0005525">
    <property type="term" value="F:GTP binding"/>
    <property type="evidence" value="ECO:0007669"/>
    <property type="project" value="UniProtKB-KW"/>
</dbReference>
<dbReference type="InterPro" id="IPR027417">
    <property type="entry name" value="P-loop_NTPase"/>
</dbReference>
<dbReference type="AlphaFoldDB" id="A0A9P9ETK8"/>
<comment type="caution">
    <text evidence="6">The sequence shown here is derived from an EMBL/GenBank/DDBJ whole genome shotgun (WGS) entry which is preliminary data.</text>
</comment>
<reference evidence="6" key="1">
    <citation type="journal article" date="2021" name="Nat. Commun.">
        <title>Genetic determinants of endophytism in the Arabidopsis root mycobiome.</title>
        <authorList>
            <person name="Mesny F."/>
            <person name="Miyauchi S."/>
            <person name="Thiergart T."/>
            <person name="Pickel B."/>
            <person name="Atanasova L."/>
            <person name="Karlsson M."/>
            <person name="Huettel B."/>
            <person name="Barry K.W."/>
            <person name="Haridas S."/>
            <person name="Chen C."/>
            <person name="Bauer D."/>
            <person name="Andreopoulos W."/>
            <person name="Pangilinan J."/>
            <person name="LaButti K."/>
            <person name="Riley R."/>
            <person name="Lipzen A."/>
            <person name="Clum A."/>
            <person name="Drula E."/>
            <person name="Henrissat B."/>
            <person name="Kohler A."/>
            <person name="Grigoriev I.V."/>
            <person name="Martin F.M."/>
            <person name="Hacquard S."/>
        </authorList>
    </citation>
    <scope>NUCLEOTIDE SEQUENCE</scope>
    <source>
        <strain evidence="6">MPI-CAGE-AT-0021</strain>
    </source>
</reference>
<evidence type="ECO:0000313" key="6">
    <source>
        <dbReference type="EMBL" id="KAH7144383.1"/>
    </source>
</evidence>
<dbReference type="PANTHER" id="PTHR43721:SF9">
    <property type="entry name" value="GTP-BINDING PROTEIN 1"/>
    <property type="match status" value="1"/>
</dbReference>
<comment type="similarity">
    <text evidence="1">Belongs to the TRAFAC class translation factor GTPase superfamily. Classic translation factor GTPase family. EF-Tu/EF-1A subfamily.</text>
</comment>
<evidence type="ECO:0000259" key="5">
    <source>
        <dbReference type="PROSITE" id="PS51722"/>
    </source>
</evidence>
<dbReference type="PANTHER" id="PTHR43721">
    <property type="entry name" value="ELONGATION FACTOR TU-RELATED"/>
    <property type="match status" value="1"/>
</dbReference>
<keyword evidence="2" id="KW-0547">Nucleotide-binding</keyword>
<dbReference type="InterPro" id="IPR004161">
    <property type="entry name" value="EFTu-like_2"/>
</dbReference>
<keyword evidence="7" id="KW-1185">Reference proteome</keyword>
<dbReference type="InterPro" id="IPR009000">
    <property type="entry name" value="Transl_B-barrel_sf"/>
</dbReference>
<keyword evidence="6" id="KW-0378">Hydrolase</keyword>
<sequence>MASHPTKAMAYEKRKGESALNDFAEYVEQQQNLRYPAIRTATTSASAEPDPNDQHHAELDELFDNLDLADTEPRVPLKELLLGRSGETSLKQLEDLIAGRLQEGHGEAVFEIGFDNNVGSMQLSLEEWNRAYNTLEVAAKRVRASCDLLLTKNVGGDKEAESTSGKPSKDKSCSGKILIRQFPEKVEDVIETRIAVVGNVDAGKSSMLGVLVKGDLDDGRGKARVNLFRHKHEIETGRTSSVGMEIMGFDTEGNVITSDIPGRKLSWEEIGKRSAKVITFSDLAGHEKYLRTTVFGLLSSSPNYCLLMVAANNGLIGMSKEHLGIALALNVPVMVVVTKIDICPPNILEETITQITKIMKSPGARKIPTFIKNREECINTATQFVSERICPVFLVSNVTGENLDLVRTFLNILPHHGRYNSEAPFEFHVNDTFSVPFVGTVVSGIVKAGLIHEGDSVLVGPDSLGQFTSTAIRSIERKRIRVPAASAGQSASFALKKVKRKDVRKGMVVLPKIEGQPAPKVHREFIAEVLILSHATTIKTKYQAMLHVGPVSQTCAIIDIDRELIRTGDRATVAFRFVQRPEYLAPGDRLLFREGRTKGLGIVKSVGYDPEHPLMPKATDMEEQKAPQEVKVGA</sequence>
<dbReference type="FunFam" id="2.40.30.10:FF:000014">
    <property type="entry name" value="Probable GTP-binding protein 1"/>
    <property type="match status" value="1"/>
</dbReference>
<dbReference type="OrthoDB" id="248233at2759"/>
<feature type="region of interest" description="Disordered" evidence="4">
    <location>
        <begin position="614"/>
        <end position="634"/>
    </location>
</feature>
<dbReference type="InterPro" id="IPR009001">
    <property type="entry name" value="Transl_elong_EF1A/Init_IF2_C"/>
</dbReference>
<dbReference type="Proteomes" id="UP000717696">
    <property type="component" value="Unassembled WGS sequence"/>
</dbReference>
<dbReference type="CDD" id="cd04165">
    <property type="entry name" value="GTPBP1_like"/>
    <property type="match status" value="1"/>
</dbReference>
<gene>
    <name evidence="6" type="ORF">B0J13DRAFT_43705</name>
</gene>
<dbReference type="FunFam" id="3.40.50.300:FF:000091">
    <property type="entry name" value="Probable GTP-binding protein 1"/>
    <property type="match status" value="1"/>
</dbReference>
<evidence type="ECO:0000256" key="3">
    <source>
        <dbReference type="ARBA" id="ARBA00023134"/>
    </source>
</evidence>
<evidence type="ECO:0000256" key="2">
    <source>
        <dbReference type="ARBA" id="ARBA00022741"/>
    </source>
</evidence>
<name>A0A9P9ETK8_9HYPO</name>
<keyword evidence="3" id="KW-0342">GTP-binding</keyword>
<dbReference type="GO" id="GO:0003746">
    <property type="term" value="F:translation elongation factor activity"/>
    <property type="evidence" value="ECO:0007669"/>
    <property type="project" value="TreeGrafter"/>
</dbReference>
<dbReference type="CDD" id="cd03708">
    <property type="entry name" value="GTPBP_III"/>
    <property type="match status" value="1"/>
</dbReference>
<evidence type="ECO:0000313" key="7">
    <source>
        <dbReference type="Proteomes" id="UP000717696"/>
    </source>
</evidence>